<dbReference type="Proteomes" id="UP000198611">
    <property type="component" value="Unassembled WGS sequence"/>
</dbReference>
<feature type="active site" description="Nucleophile" evidence="12">
    <location>
        <position position="110"/>
    </location>
</feature>
<dbReference type="PRINTS" id="PR00793">
    <property type="entry name" value="PROAMNOPTASE"/>
</dbReference>
<evidence type="ECO:0000259" key="14">
    <source>
        <dbReference type="Pfam" id="PF00561"/>
    </source>
</evidence>
<organism evidence="15 16">
    <name type="scientific">Thiohalospira halophila DSM 15071</name>
    <dbReference type="NCBI Taxonomy" id="1123397"/>
    <lineage>
        <taxon>Bacteria</taxon>
        <taxon>Pseudomonadati</taxon>
        <taxon>Pseudomonadota</taxon>
        <taxon>Gammaproteobacteria</taxon>
        <taxon>Thiohalospirales</taxon>
        <taxon>Thiohalospiraceae</taxon>
        <taxon>Thiohalospira</taxon>
    </lineage>
</organism>
<dbReference type="InterPro" id="IPR029058">
    <property type="entry name" value="AB_hydrolase_fold"/>
</dbReference>
<dbReference type="STRING" id="1123397.SAMN05660831_02248"/>
<feature type="active site" evidence="12">
    <location>
        <position position="265"/>
    </location>
</feature>
<dbReference type="SUPFAM" id="SSF53474">
    <property type="entry name" value="alpha/beta-Hydrolases"/>
    <property type="match status" value="1"/>
</dbReference>
<name>A0A1I1UXZ5_9GAMM</name>
<dbReference type="PANTHER" id="PTHR43722:SF1">
    <property type="entry name" value="PROLINE IMINOPEPTIDASE"/>
    <property type="match status" value="1"/>
</dbReference>
<dbReference type="GO" id="GO:0005737">
    <property type="term" value="C:cytoplasm"/>
    <property type="evidence" value="ECO:0007669"/>
    <property type="project" value="UniProtKB-SubCell"/>
</dbReference>
<evidence type="ECO:0000256" key="3">
    <source>
        <dbReference type="ARBA" id="ARBA00010088"/>
    </source>
</evidence>
<keyword evidence="7 11" id="KW-0963">Cytoplasm</keyword>
<dbReference type="PIRSF" id="PIRSF006431">
    <property type="entry name" value="Pept_S33"/>
    <property type="match status" value="1"/>
</dbReference>
<evidence type="ECO:0000256" key="2">
    <source>
        <dbReference type="ARBA" id="ARBA00004496"/>
    </source>
</evidence>
<dbReference type="InterPro" id="IPR005944">
    <property type="entry name" value="Pro_iminopeptidase"/>
</dbReference>
<dbReference type="PRINTS" id="PR00111">
    <property type="entry name" value="ABHYDROLASE"/>
</dbReference>
<evidence type="ECO:0000256" key="11">
    <source>
        <dbReference type="PIRNR" id="PIRNR006431"/>
    </source>
</evidence>
<dbReference type="EMBL" id="FOMJ01000008">
    <property type="protein sequence ID" value="SFD75656.1"/>
    <property type="molecule type" value="Genomic_DNA"/>
</dbReference>
<proteinExistence type="inferred from homology"/>
<dbReference type="OrthoDB" id="9796770at2"/>
<feature type="active site" description="Proton donor" evidence="12">
    <location>
        <position position="293"/>
    </location>
</feature>
<dbReference type="GO" id="GO:0006508">
    <property type="term" value="P:proteolysis"/>
    <property type="evidence" value="ECO:0007669"/>
    <property type="project" value="UniProtKB-KW"/>
</dbReference>
<keyword evidence="9 11" id="KW-0378">Hydrolase</keyword>
<keyword evidence="8 11" id="KW-0645">Protease</keyword>
<gene>
    <name evidence="15" type="ORF">SAMN05660831_02248</name>
</gene>
<dbReference type="Gene3D" id="3.40.50.1820">
    <property type="entry name" value="alpha/beta hydrolase"/>
    <property type="match status" value="1"/>
</dbReference>
<reference evidence="15 16" key="1">
    <citation type="submission" date="2016-10" db="EMBL/GenBank/DDBJ databases">
        <authorList>
            <person name="de Groot N.N."/>
        </authorList>
    </citation>
    <scope>NUCLEOTIDE SEQUENCE [LARGE SCALE GENOMIC DNA]</scope>
    <source>
        <strain evidence="15 16">HL3</strain>
    </source>
</reference>
<dbReference type="RefSeq" id="WP_093428868.1">
    <property type="nucleotide sequence ID" value="NZ_FOMJ01000008.1"/>
</dbReference>
<feature type="domain" description="AB hydrolase-1" evidence="14">
    <location>
        <begin position="36"/>
        <end position="296"/>
    </location>
</feature>
<dbReference type="NCBIfam" id="TIGR01249">
    <property type="entry name" value="pro_imino_pep_1"/>
    <property type="match status" value="1"/>
</dbReference>
<keyword evidence="16" id="KW-1185">Reference proteome</keyword>
<evidence type="ECO:0000256" key="9">
    <source>
        <dbReference type="ARBA" id="ARBA00022801"/>
    </source>
</evidence>
<dbReference type="InterPro" id="IPR002410">
    <property type="entry name" value="Peptidase_S33"/>
</dbReference>
<evidence type="ECO:0000256" key="1">
    <source>
        <dbReference type="ARBA" id="ARBA00001585"/>
    </source>
</evidence>
<dbReference type="GO" id="GO:0004177">
    <property type="term" value="F:aminopeptidase activity"/>
    <property type="evidence" value="ECO:0007669"/>
    <property type="project" value="UniProtKB-UniRule"/>
</dbReference>
<evidence type="ECO:0000313" key="16">
    <source>
        <dbReference type="Proteomes" id="UP000198611"/>
    </source>
</evidence>
<evidence type="ECO:0000256" key="13">
    <source>
        <dbReference type="RuleBase" id="RU003421"/>
    </source>
</evidence>
<evidence type="ECO:0000256" key="5">
    <source>
        <dbReference type="ARBA" id="ARBA00021843"/>
    </source>
</evidence>
<evidence type="ECO:0000256" key="4">
    <source>
        <dbReference type="ARBA" id="ARBA00012568"/>
    </source>
</evidence>
<evidence type="ECO:0000256" key="10">
    <source>
        <dbReference type="ARBA" id="ARBA00029605"/>
    </source>
</evidence>
<dbReference type="PANTHER" id="PTHR43722">
    <property type="entry name" value="PROLINE IMINOPEPTIDASE"/>
    <property type="match status" value="1"/>
</dbReference>
<comment type="catalytic activity">
    <reaction evidence="1 11 13">
        <text>Release of N-terminal proline from a peptide.</text>
        <dbReference type="EC" id="3.4.11.5"/>
    </reaction>
</comment>
<dbReference type="InterPro" id="IPR000073">
    <property type="entry name" value="AB_hydrolase_1"/>
</dbReference>
<evidence type="ECO:0000256" key="12">
    <source>
        <dbReference type="PIRSR" id="PIRSR006431-1"/>
    </source>
</evidence>
<evidence type="ECO:0000256" key="6">
    <source>
        <dbReference type="ARBA" id="ARBA00022438"/>
    </source>
</evidence>
<protein>
    <recommendedName>
        <fullName evidence="5 11">Proline iminopeptidase</fullName>
        <shortName evidence="11">PIP</shortName>
        <ecNumber evidence="4 11">3.4.11.5</ecNumber>
    </recommendedName>
    <alternativeName>
        <fullName evidence="10 11">Prolyl aminopeptidase</fullName>
    </alternativeName>
</protein>
<comment type="subcellular location">
    <subcellularLocation>
        <location evidence="2 11">Cytoplasm</location>
    </subcellularLocation>
</comment>
<dbReference type="Pfam" id="PF00561">
    <property type="entry name" value="Abhydrolase_1"/>
    <property type="match status" value="1"/>
</dbReference>
<accession>A0A1I1UXZ5</accession>
<evidence type="ECO:0000256" key="8">
    <source>
        <dbReference type="ARBA" id="ARBA00022670"/>
    </source>
</evidence>
<comment type="similarity">
    <text evidence="3 11 13">Belongs to the peptidase S33 family.</text>
</comment>
<dbReference type="EC" id="3.4.11.5" evidence="4 11"/>
<evidence type="ECO:0000313" key="15">
    <source>
        <dbReference type="EMBL" id="SFD75656.1"/>
    </source>
</evidence>
<dbReference type="AlphaFoldDB" id="A0A1I1UXZ5"/>
<sequence length="322" mass="35611">MRTLYPAIQSYVQHTLPVDPPHQLHMEECGTAHGHPVVFLHGGPGSGCQAYHRRFFDPDRWRVVLPDQRGAGRSAPHAETEGNDTAALVRDLEALREHLGIEQWTVFGGSWGSTLGLAYAQAHPERVTGLILRGIFLGSPEEVAWVCQDGAHRFAPEAWEEFLAPIPEAERDDLLAAYHRRLTGSDEIGRMSAARAWARWEGRLATLAASEEVADHFAEGYTALALALIEAHYFRNHCFLEPGQLLRDVERIRNIPGTIVQGRYDLICPPATAHALAREWPEAELEMVTEAGHAASEPGIVDALVRATDRLADRLDGRPAGR</sequence>
<keyword evidence="6 11" id="KW-0031">Aminopeptidase</keyword>
<evidence type="ECO:0000256" key="7">
    <source>
        <dbReference type="ARBA" id="ARBA00022490"/>
    </source>
</evidence>